<dbReference type="Gene3D" id="3.50.50.60">
    <property type="entry name" value="FAD/NAD(P)-binding domain"/>
    <property type="match status" value="1"/>
</dbReference>
<evidence type="ECO:0000256" key="3">
    <source>
        <dbReference type="ARBA" id="ARBA00022827"/>
    </source>
</evidence>
<evidence type="ECO:0000256" key="1">
    <source>
        <dbReference type="ARBA" id="ARBA00001974"/>
    </source>
</evidence>
<evidence type="ECO:0000259" key="4">
    <source>
        <dbReference type="Pfam" id="PF01494"/>
    </source>
</evidence>
<accession>A0ABQ4G0G9</accession>
<organism evidence="5 6">
    <name type="scientific">Microbispora corallina</name>
    <dbReference type="NCBI Taxonomy" id="83302"/>
    <lineage>
        <taxon>Bacteria</taxon>
        <taxon>Bacillati</taxon>
        <taxon>Actinomycetota</taxon>
        <taxon>Actinomycetes</taxon>
        <taxon>Streptosporangiales</taxon>
        <taxon>Streptosporangiaceae</taxon>
        <taxon>Microbispora</taxon>
    </lineage>
</organism>
<feature type="domain" description="FAD-binding" evidence="4">
    <location>
        <begin position="5"/>
        <end position="337"/>
    </location>
</feature>
<dbReference type="InterPro" id="IPR050641">
    <property type="entry name" value="RIFMO-like"/>
</dbReference>
<dbReference type="PANTHER" id="PTHR43004:SF19">
    <property type="entry name" value="BINDING MONOOXYGENASE, PUTATIVE (JCVI)-RELATED"/>
    <property type="match status" value="1"/>
</dbReference>
<keyword evidence="6" id="KW-1185">Reference proteome</keyword>
<dbReference type="Pfam" id="PF01494">
    <property type="entry name" value="FAD_binding_3"/>
    <property type="match status" value="1"/>
</dbReference>
<evidence type="ECO:0000313" key="6">
    <source>
        <dbReference type="Proteomes" id="UP000603904"/>
    </source>
</evidence>
<comment type="caution">
    <text evidence="5">The sequence shown here is derived from an EMBL/GenBank/DDBJ whole genome shotgun (WGS) entry which is preliminary data.</text>
</comment>
<dbReference type="EMBL" id="BOOC01000014">
    <property type="protein sequence ID" value="GIH40540.1"/>
    <property type="molecule type" value="Genomic_DNA"/>
</dbReference>
<gene>
    <name evidence="5" type="ORF">Mco01_35400</name>
</gene>
<keyword evidence="2" id="KW-0285">Flavoprotein</keyword>
<dbReference type="InterPro" id="IPR002938">
    <property type="entry name" value="FAD-bd"/>
</dbReference>
<dbReference type="InterPro" id="IPR036188">
    <property type="entry name" value="FAD/NAD-bd_sf"/>
</dbReference>
<evidence type="ECO:0000256" key="2">
    <source>
        <dbReference type="ARBA" id="ARBA00022630"/>
    </source>
</evidence>
<dbReference type="PRINTS" id="PR00420">
    <property type="entry name" value="RNGMNOXGNASE"/>
</dbReference>
<dbReference type="Gene3D" id="3.40.30.120">
    <property type="match status" value="1"/>
</dbReference>
<evidence type="ECO:0000313" key="5">
    <source>
        <dbReference type="EMBL" id="GIH40540.1"/>
    </source>
</evidence>
<dbReference type="Proteomes" id="UP000603904">
    <property type="component" value="Unassembled WGS sequence"/>
</dbReference>
<dbReference type="Pfam" id="PF21274">
    <property type="entry name" value="Rng_hyd_C"/>
    <property type="match status" value="1"/>
</dbReference>
<comment type="cofactor">
    <cofactor evidence="1">
        <name>FAD</name>
        <dbReference type="ChEBI" id="CHEBI:57692"/>
    </cofactor>
</comment>
<sequence length="496" mass="53343">MLPMTDVLVVGAGPTGLLAAGDLAAADVSCTVLERRKGESNLSRAAGVHARTLEELDARGLADELVESGLPVDKLVVFGRARLDLSGLPTRFPYMLAVPQYRTEALLESRARRLDAQIVPGAEVVGLRQDADGVDLDVRTREGEARTYRARYVVAADGVHSRVRQLLGLSFPGRSAVRSVMLCDVRLADPPPDLLMADAVEDGLAFVLPFGDGWYRVIVWDRRNPLPDTAPVELGEIRDVTRRVLGTDFGMHDPRWISRFSSDERQVPHYRAGRVFLAGDAAHVHSPAGGLGMNTGLQDAANLGWKLAAVIRNGAPASLLDTYDAERRPAGRKALRTSGMLLRAALARPRTPGAVRRAALRMAPRIPPLAGRMARSLSGIGLAYPAPRGSHPLTGRRAPDLPLAGPGRPTLYQALRTRRLVLVTPPDVWLPVSLIAAWRDRVDVAAAGGRTRRLVLVRPDGYVAWAADCADPGVPTDELRAALAAWCGPPLAAVPL</sequence>
<proteinExistence type="predicted"/>
<keyword evidence="3" id="KW-0274">FAD</keyword>
<protein>
    <submittedName>
        <fullName evidence="5">FAD-dependent oxidoreductase</fullName>
    </submittedName>
</protein>
<dbReference type="SUPFAM" id="SSF51905">
    <property type="entry name" value="FAD/NAD(P)-binding domain"/>
    <property type="match status" value="1"/>
</dbReference>
<dbReference type="PANTHER" id="PTHR43004">
    <property type="entry name" value="TRK SYSTEM POTASSIUM UPTAKE PROTEIN"/>
    <property type="match status" value="1"/>
</dbReference>
<name>A0ABQ4G0G9_9ACTN</name>
<dbReference type="Gene3D" id="3.30.70.2450">
    <property type="match status" value="1"/>
</dbReference>
<reference evidence="5 6" key="1">
    <citation type="submission" date="2021-01" db="EMBL/GenBank/DDBJ databases">
        <title>Whole genome shotgun sequence of Microbispora corallina NBRC 16416.</title>
        <authorList>
            <person name="Komaki H."/>
            <person name="Tamura T."/>
        </authorList>
    </citation>
    <scope>NUCLEOTIDE SEQUENCE [LARGE SCALE GENOMIC DNA]</scope>
    <source>
        <strain evidence="5 6">NBRC 16416</strain>
    </source>
</reference>